<dbReference type="Proteomes" id="UP001305414">
    <property type="component" value="Unassembled WGS sequence"/>
</dbReference>
<organism evidence="1 2">
    <name type="scientific">Xylaria bambusicola</name>
    <dbReference type="NCBI Taxonomy" id="326684"/>
    <lineage>
        <taxon>Eukaryota</taxon>
        <taxon>Fungi</taxon>
        <taxon>Dikarya</taxon>
        <taxon>Ascomycota</taxon>
        <taxon>Pezizomycotina</taxon>
        <taxon>Sordariomycetes</taxon>
        <taxon>Xylariomycetidae</taxon>
        <taxon>Xylariales</taxon>
        <taxon>Xylariaceae</taxon>
        <taxon>Xylaria</taxon>
    </lineage>
</organism>
<protein>
    <submittedName>
        <fullName evidence="1">Uncharacterized protein</fullName>
    </submittedName>
</protein>
<evidence type="ECO:0000313" key="1">
    <source>
        <dbReference type="EMBL" id="KAK5627749.1"/>
    </source>
</evidence>
<evidence type="ECO:0000313" key="2">
    <source>
        <dbReference type="Proteomes" id="UP001305414"/>
    </source>
</evidence>
<dbReference type="AlphaFoldDB" id="A0AAN7UKP1"/>
<reference evidence="1 2" key="1">
    <citation type="submission" date="2023-10" db="EMBL/GenBank/DDBJ databases">
        <title>Draft genome sequence of Xylaria bambusicola isolate GMP-LS, the root and basal stem rot pathogen of sugarcane in Indonesia.</title>
        <authorList>
            <person name="Selvaraj P."/>
            <person name="Muralishankar V."/>
            <person name="Muruganantham S."/>
            <person name="Sp S."/>
            <person name="Haryani S."/>
            <person name="Lau K.J.X."/>
            <person name="Naqvi N.I."/>
        </authorList>
    </citation>
    <scope>NUCLEOTIDE SEQUENCE [LARGE SCALE GENOMIC DNA]</scope>
    <source>
        <strain evidence="1">GMP-LS</strain>
    </source>
</reference>
<sequence length="265" mass="29801">MVYSSLSVQSLRGALRRTELYFFLALNWPICRDIDPRGLTLSMSTAIKANTARQTSTMAPYDLGPLTGSGFHQYTNSAGQVYYLDMATNAICYSIPPGFGDNPNSYLDNDNVKAGLELLTRVPDSKEHLYRRPMGSILRFMFPEREGFDVVQETEGDNSRPDFSTLKVSLRPGGTLYQYDFMLTESKKMGQPWGATEDQLQDHLAGNGNESKNCYGMIQIGLRVQFYKYEGGICSKVGGQMHLIRDVHGIMLWGQYLKENPLPFV</sequence>
<gene>
    <name evidence="1" type="ORF">RRF57_003464</name>
</gene>
<proteinExistence type="predicted"/>
<accession>A0AAN7UKP1</accession>
<name>A0AAN7UKP1_9PEZI</name>
<dbReference type="EMBL" id="JAWHQM010000006">
    <property type="protein sequence ID" value="KAK5627749.1"/>
    <property type="molecule type" value="Genomic_DNA"/>
</dbReference>
<keyword evidence="2" id="KW-1185">Reference proteome</keyword>
<comment type="caution">
    <text evidence="1">The sequence shown here is derived from an EMBL/GenBank/DDBJ whole genome shotgun (WGS) entry which is preliminary data.</text>
</comment>